<keyword evidence="3" id="KW-1185">Reference proteome</keyword>
<feature type="compositionally biased region" description="Pro residues" evidence="1">
    <location>
        <begin position="72"/>
        <end position="81"/>
    </location>
</feature>
<accession>A0A8H3G0G6</accession>
<dbReference type="Proteomes" id="UP000664521">
    <property type="component" value="Unassembled WGS sequence"/>
</dbReference>
<reference evidence="2" key="1">
    <citation type="submission" date="2021-03" db="EMBL/GenBank/DDBJ databases">
        <authorList>
            <person name="Tagirdzhanova G."/>
        </authorList>
    </citation>
    <scope>NUCLEOTIDE SEQUENCE</scope>
</reference>
<feature type="compositionally biased region" description="Low complexity" evidence="1">
    <location>
        <begin position="49"/>
        <end position="71"/>
    </location>
</feature>
<evidence type="ECO:0000313" key="3">
    <source>
        <dbReference type="Proteomes" id="UP000664521"/>
    </source>
</evidence>
<dbReference type="PANTHER" id="PTHR28106:SF1">
    <property type="entry name" value="MITOCHONDRIAL ATPASE COMPLEX SUBUNIT ATP10"/>
    <property type="match status" value="1"/>
</dbReference>
<dbReference type="AlphaFoldDB" id="A0A8H3G0G6"/>
<gene>
    <name evidence="2" type="primary">ATP10</name>
    <name evidence="2" type="ORF">HETSPECPRED_009180</name>
</gene>
<dbReference type="GO" id="GO:0005743">
    <property type="term" value="C:mitochondrial inner membrane"/>
    <property type="evidence" value="ECO:0007669"/>
    <property type="project" value="TreeGrafter"/>
</dbReference>
<comment type="caution">
    <text evidence="2">The sequence shown here is derived from an EMBL/GenBank/DDBJ whole genome shotgun (WGS) entry which is preliminary data.</text>
</comment>
<dbReference type="InterPro" id="IPR007849">
    <property type="entry name" value="ATP10"/>
</dbReference>
<feature type="compositionally biased region" description="Polar residues" evidence="1">
    <location>
        <begin position="93"/>
        <end position="103"/>
    </location>
</feature>
<feature type="region of interest" description="Disordered" evidence="1">
    <location>
        <begin position="33"/>
        <end position="107"/>
    </location>
</feature>
<sequence>MPPPSLLHLRTQFLLSHQLKYLSLLHHSHQTHRLASSSTATSPSPPLPSSTTTTATSPPLSSSSSSSSSPPSSLPTLPPLTHPLGQIRPPSPGTNTGIDTRTAQQRRDDLFNYDTHLARRRKLTAAISRPYFRDYSALDPTHKGKTFVAPPRLFKAGAARYFPNFRGYTLADRRRVDQDTCVVIEGRVTFVSMFSGMWAERQCASWRAALAGLGEGGEGALQMVEINVEPMRLRAGLLWMFSGSLKKGRESEAWGRYFVVRRGFEDEIRADLGVANAKVGYVYLVDREGKIRWAGSGECEEGEKEGLVSGVTRLLDARRAEPAKGEESSKVVDRAKKLSGRDRRESRTAIGNRVIPQTL</sequence>
<feature type="compositionally biased region" description="Basic and acidic residues" evidence="1">
    <location>
        <begin position="319"/>
        <end position="347"/>
    </location>
</feature>
<dbReference type="Pfam" id="PF05176">
    <property type="entry name" value="ATP-synt_10"/>
    <property type="match status" value="1"/>
</dbReference>
<dbReference type="PANTHER" id="PTHR28106">
    <property type="entry name" value="MITOCHONDRIAL ATPASE COMPLEX SUBUNIT ATP10"/>
    <property type="match status" value="1"/>
</dbReference>
<evidence type="ECO:0000313" key="2">
    <source>
        <dbReference type="EMBL" id="CAF9934324.1"/>
    </source>
</evidence>
<dbReference type="GO" id="GO:0033615">
    <property type="term" value="P:mitochondrial proton-transporting ATP synthase complex assembly"/>
    <property type="evidence" value="ECO:0007669"/>
    <property type="project" value="TreeGrafter"/>
</dbReference>
<proteinExistence type="predicted"/>
<name>A0A8H3G0G6_9LECA</name>
<protein>
    <submittedName>
        <fullName evidence="2">Mitochondrial ATPase complex subunit atp10</fullName>
    </submittedName>
</protein>
<feature type="region of interest" description="Disordered" evidence="1">
    <location>
        <begin position="319"/>
        <end position="359"/>
    </location>
</feature>
<evidence type="ECO:0000256" key="1">
    <source>
        <dbReference type="SAM" id="MobiDB-lite"/>
    </source>
</evidence>
<organism evidence="2 3">
    <name type="scientific">Heterodermia speciosa</name>
    <dbReference type="NCBI Taxonomy" id="116794"/>
    <lineage>
        <taxon>Eukaryota</taxon>
        <taxon>Fungi</taxon>
        <taxon>Dikarya</taxon>
        <taxon>Ascomycota</taxon>
        <taxon>Pezizomycotina</taxon>
        <taxon>Lecanoromycetes</taxon>
        <taxon>OSLEUM clade</taxon>
        <taxon>Lecanoromycetidae</taxon>
        <taxon>Caliciales</taxon>
        <taxon>Physciaceae</taxon>
        <taxon>Heterodermia</taxon>
    </lineage>
</organism>
<dbReference type="OrthoDB" id="17089at2759"/>
<dbReference type="EMBL" id="CAJPDS010000074">
    <property type="protein sequence ID" value="CAF9934324.1"/>
    <property type="molecule type" value="Genomic_DNA"/>
</dbReference>